<dbReference type="Pfam" id="PF00015">
    <property type="entry name" value="MCPsignal"/>
    <property type="match status" value="1"/>
</dbReference>
<keyword evidence="1" id="KW-0145">Chemotaxis</keyword>
<evidence type="ECO:0000259" key="5">
    <source>
        <dbReference type="PROSITE" id="PS50111"/>
    </source>
</evidence>
<dbReference type="InterPro" id="IPR003660">
    <property type="entry name" value="HAMP_dom"/>
</dbReference>
<organism evidence="7 8">
    <name type="scientific">Clostridium fungisolvens</name>
    <dbReference type="NCBI Taxonomy" id="1604897"/>
    <lineage>
        <taxon>Bacteria</taxon>
        <taxon>Bacillati</taxon>
        <taxon>Bacillota</taxon>
        <taxon>Clostridia</taxon>
        <taxon>Eubacteriales</taxon>
        <taxon>Clostridiaceae</taxon>
        <taxon>Clostridium</taxon>
    </lineage>
</organism>
<dbReference type="GO" id="GO:0007165">
    <property type="term" value="P:signal transduction"/>
    <property type="evidence" value="ECO:0007669"/>
    <property type="project" value="UniProtKB-KW"/>
</dbReference>
<dbReference type="RefSeq" id="WP_183279908.1">
    <property type="nucleotide sequence ID" value="NZ_BLZR01000002.1"/>
</dbReference>
<dbReference type="GO" id="GO:0006935">
    <property type="term" value="P:chemotaxis"/>
    <property type="evidence" value="ECO:0007669"/>
    <property type="project" value="UniProtKB-KW"/>
</dbReference>
<keyword evidence="4" id="KW-1133">Transmembrane helix</keyword>
<dbReference type="SUPFAM" id="SSF58104">
    <property type="entry name" value="Methyl-accepting chemotaxis protein (MCP) signaling domain"/>
    <property type="match status" value="1"/>
</dbReference>
<evidence type="ECO:0000313" key="8">
    <source>
        <dbReference type="Proteomes" id="UP000580568"/>
    </source>
</evidence>
<dbReference type="PANTHER" id="PTHR43531">
    <property type="entry name" value="PROTEIN ICFG"/>
    <property type="match status" value="1"/>
</dbReference>
<dbReference type="GO" id="GO:0005886">
    <property type="term" value="C:plasma membrane"/>
    <property type="evidence" value="ECO:0007669"/>
    <property type="project" value="TreeGrafter"/>
</dbReference>
<comment type="caution">
    <text evidence="7">The sequence shown here is derived from an EMBL/GenBank/DDBJ whole genome shotgun (WGS) entry which is preliminary data.</text>
</comment>
<dbReference type="PROSITE" id="PS50885">
    <property type="entry name" value="HAMP"/>
    <property type="match status" value="1"/>
</dbReference>
<dbReference type="PROSITE" id="PS50111">
    <property type="entry name" value="CHEMOTAXIS_TRANSDUC_2"/>
    <property type="match status" value="1"/>
</dbReference>
<keyword evidence="4" id="KW-0472">Membrane</keyword>
<dbReference type="InterPro" id="IPR051310">
    <property type="entry name" value="MCP_chemotaxis"/>
</dbReference>
<comment type="similarity">
    <text evidence="2">Belongs to the methyl-accepting chemotaxis (MCP) protein family.</text>
</comment>
<gene>
    <name evidence="7" type="ORF">bsdtw1_04629</name>
</gene>
<name>A0A6V8SMK9_9CLOT</name>
<dbReference type="AlphaFoldDB" id="A0A6V8SMK9"/>
<dbReference type="GO" id="GO:0004888">
    <property type="term" value="F:transmembrane signaling receptor activity"/>
    <property type="evidence" value="ECO:0007669"/>
    <property type="project" value="InterPro"/>
</dbReference>
<keyword evidence="3" id="KW-0807">Transducer</keyword>
<feature type="domain" description="HAMP" evidence="6">
    <location>
        <begin position="213"/>
        <end position="265"/>
    </location>
</feature>
<dbReference type="CDD" id="cd19411">
    <property type="entry name" value="MCP2201-like_sensor"/>
    <property type="match status" value="1"/>
</dbReference>
<evidence type="ECO:0008006" key="9">
    <source>
        <dbReference type="Google" id="ProtNLM"/>
    </source>
</evidence>
<dbReference type="InterPro" id="IPR024478">
    <property type="entry name" value="HlyB_4HB_MCP"/>
</dbReference>
<accession>A0A6V8SMK9</accession>
<evidence type="ECO:0000256" key="1">
    <source>
        <dbReference type="ARBA" id="ARBA00022500"/>
    </source>
</evidence>
<reference evidence="7 8" key="1">
    <citation type="submission" date="2020-07" db="EMBL/GenBank/DDBJ databases">
        <title>A new beta-1,3-glucan-decomposing anaerobic bacterium isolated from anoxic soil subjected to biological soil disinfestation.</title>
        <authorList>
            <person name="Ueki A."/>
            <person name="Tonouchi A."/>
        </authorList>
    </citation>
    <scope>NUCLEOTIDE SEQUENCE [LARGE SCALE GENOMIC DNA]</scope>
    <source>
        <strain evidence="7 8">TW1</strain>
    </source>
</reference>
<protein>
    <recommendedName>
        <fullName evidence="9">Methyl-accepting chemotaxis protein</fullName>
    </recommendedName>
</protein>
<evidence type="ECO:0000256" key="4">
    <source>
        <dbReference type="SAM" id="Phobius"/>
    </source>
</evidence>
<feature type="domain" description="Methyl-accepting transducer" evidence="5">
    <location>
        <begin position="284"/>
        <end position="535"/>
    </location>
</feature>
<dbReference type="Proteomes" id="UP000580568">
    <property type="component" value="Unassembled WGS sequence"/>
</dbReference>
<keyword evidence="8" id="KW-1185">Reference proteome</keyword>
<evidence type="ECO:0000256" key="3">
    <source>
        <dbReference type="PROSITE-ProRule" id="PRU00284"/>
    </source>
</evidence>
<sequence length="571" mass="63405">MKRRLSSIKLTTKITFIFVTLLVLLLIIGLSEIYNLRSVNNNLQHIYSVNMKAIQDVRTLRENVQESQVNTLLAMDERNKSNLSRYNDEITAINLENSTILQQYTKSVTSSKEKSLLKDLTMMLDDYIKSRDETIDLIKEGDYQRAKDIITTVTLKRDSVDNVIKNIVQFNQTESRQAYDDSRSTYNLSITLTYIVLGVSLIITVICSLYLRSYISRKLKSIISFTEKLKNGDLSDTLKVKTMDEFGKIEDSLNATVLSLRDVISEISNSAVNLSSSSDELSATMEEVTSKVDTINESIQHIGSGVQELTSSIEEVNYSTDKIASQVTDLGSDADHSYNSAKDIESRATSLKNNSTELVKNSKELYQSNQEAVLSSIEQGKVVSQIKLMATTITQIADQTNLLALNAMIESARAGEAGRGFAVVAGEIIKLADSSMSAVKNINKVTDQIELAFKSLSDNATNILKYIEDIVTPTNEEMINIGYQYGDDAKLVADISRKFHQSSYSIKGIVEKINREIENVSAMSQQTNSSSQEIIESISEAAAAIEEVSRTAMSQAELAQKLSILTSKFTL</sequence>
<dbReference type="InterPro" id="IPR047347">
    <property type="entry name" value="YvaQ-like_sensor"/>
</dbReference>
<feature type="transmembrane region" description="Helical" evidence="4">
    <location>
        <begin position="192"/>
        <end position="211"/>
    </location>
</feature>
<keyword evidence="4" id="KW-0812">Transmembrane</keyword>
<dbReference type="Gene3D" id="1.10.287.950">
    <property type="entry name" value="Methyl-accepting chemotaxis protein"/>
    <property type="match status" value="1"/>
</dbReference>
<dbReference type="InterPro" id="IPR004090">
    <property type="entry name" value="Chemotax_Me-accpt_rcpt"/>
</dbReference>
<dbReference type="InterPro" id="IPR004089">
    <property type="entry name" value="MCPsignal_dom"/>
</dbReference>
<dbReference type="Pfam" id="PF12729">
    <property type="entry name" value="4HB_MCP_1"/>
    <property type="match status" value="1"/>
</dbReference>
<evidence type="ECO:0000259" key="6">
    <source>
        <dbReference type="PROSITE" id="PS50885"/>
    </source>
</evidence>
<dbReference type="EMBL" id="BLZR01000002">
    <property type="protein sequence ID" value="GFP78407.1"/>
    <property type="molecule type" value="Genomic_DNA"/>
</dbReference>
<dbReference type="SMART" id="SM00283">
    <property type="entry name" value="MA"/>
    <property type="match status" value="1"/>
</dbReference>
<evidence type="ECO:0000313" key="7">
    <source>
        <dbReference type="EMBL" id="GFP78407.1"/>
    </source>
</evidence>
<dbReference type="PANTHER" id="PTHR43531:SF11">
    <property type="entry name" value="METHYL-ACCEPTING CHEMOTAXIS PROTEIN 3"/>
    <property type="match status" value="1"/>
</dbReference>
<proteinExistence type="inferred from homology"/>
<dbReference type="PRINTS" id="PR00260">
    <property type="entry name" value="CHEMTRNSDUCR"/>
</dbReference>
<evidence type="ECO:0000256" key="2">
    <source>
        <dbReference type="ARBA" id="ARBA00029447"/>
    </source>
</evidence>